<dbReference type="InterPro" id="IPR002104">
    <property type="entry name" value="Integrase_catalytic"/>
</dbReference>
<dbReference type="PROSITE" id="PS51898">
    <property type="entry name" value="TYR_RECOMBINASE"/>
    <property type="match status" value="1"/>
</dbReference>
<proteinExistence type="predicted"/>
<dbReference type="Gene3D" id="1.10.150.130">
    <property type="match status" value="1"/>
</dbReference>
<accession>A0A382D220</accession>
<feature type="domain" description="Tyr recombinase" evidence="3">
    <location>
        <begin position="373"/>
        <end position="581"/>
    </location>
</feature>
<dbReference type="AlphaFoldDB" id="A0A382D220"/>
<dbReference type="PANTHER" id="PTHR30349">
    <property type="entry name" value="PHAGE INTEGRASE-RELATED"/>
    <property type="match status" value="1"/>
</dbReference>
<dbReference type="InterPro" id="IPR011010">
    <property type="entry name" value="DNA_brk_join_enz"/>
</dbReference>
<evidence type="ECO:0000256" key="2">
    <source>
        <dbReference type="ARBA" id="ARBA00023172"/>
    </source>
</evidence>
<dbReference type="EMBL" id="UINC01036980">
    <property type="protein sequence ID" value="SVB31771.1"/>
    <property type="molecule type" value="Genomic_DNA"/>
</dbReference>
<organism evidence="4">
    <name type="scientific">marine metagenome</name>
    <dbReference type="NCBI Taxonomy" id="408172"/>
    <lineage>
        <taxon>unclassified sequences</taxon>
        <taxon>metagenomes</taxon>
        <taxon>ecological metagenomes</taxon>
    </lineage>
</organism>
<reference evidence="4" key="1">
    <citation type="submission" date="2018-05" db="EMBL/GenBank/DDBJ databases">
        <authorList>
            <person name="Lanie J.A."/>
            <person name="Ng W.-L."/>
            <person name="Kazmierczak K.M."/>
            <person name="Andrzejewski T.M."/>
            <person name="Davidsen T.M."/>
            <person name="Wayne K.J."/>
            <person name="Tettelin H."/>
            <person name="Glass J.I."/>
            <person name="Rusch D."/>
            <person name="Podicherti R."/>
            <person name="Tsui H.-C.T."/>
            <person name="Winkler M.E."/>
        </authorList>
    </citation>
    <scope>NUCLEOTIDE SEQUENCE</scope>
</reference>
<name>A0A382D220_9ZZZZ</name>
<dbReference type="InterPro" id="IPR013762">
    <property type="entry name" value="Integrase-like_cat_sf"/>
</dbReference>
<dbReference type="InterPro" id="IPR050090">
    <property type="entry name" value="Tyrosine_recombinase_XerCD"/>
</dbReference>
<dbReference type="InterPro" id="IPR010998">
    <property type="entry name" value="Integrase_recombinase_N"/>
</dbReference>
<protein>
    <recommendedName>
        <fullName evidence="3">Tyr recombinase domain-containing protein</fullName>
    </recommendedName>
</protein>
<evidence type="ECO:0000256" key="1">
    <source>
        <dbReference type="ARBA" id="ARBA00023125"/>
    </source>
</evidence>
<evidence type="ECO:0000313" key="4">
    <source>
        <dbReference type="EMBL" id="SVB31771.1"/>
    </source>
</evidence>
<dbReference type="GO" id="GO:0006310">
    <property type="term" value="P:DNA recombination"/>
    <property type="evidence" value="ECO:0007669"/>
    <property type="project" value="UniProtKB-KW"/>
</dbReference>
<evidence type="ECO:0000259" key="3">
    <source>
        <dbReference type="PROSITE" id="PS51898"/>
    </source>
</evidence>
<dbReference type="GO" id="GO:0015074">
    <property type="term" value="P:DNA integration"/>
    <property type="evidence" value="ECO:0007669"/>
    <property type="project" value="InterPro"/>
</dbReference>
<dbReference type="CDD" id="cd01184">
    <property type="entry name" value="INT_C_like_1"/>
    <property type="match status" value="1"/>
</dbReference>
<sequence>MKHLHLVSKGSGSSTHFHFRSKIPIDLISVFDGTRQFQISLKNVSNKDTVFVSLTLKNLVQKLFTDIRSGMKNLTLDDIKEILRIEVRKSILYSHQVNEGTNKHTDRGFIKGLDYILDLEKKLQQQIDGDIGSYRKEIEEKLEGILQSLDIQVEKGSVDFKKLRNRFIDLYLMRTSWMKELIKNTGRTDDDFRRDVDDKLNMNLFPELTEKLTPIIENDPHNPIPEPRQPYEVEQTLSPHQSTPISVGIHKFVGEKSNITKKSIWEITSSLEMLIQEFGDIPLGKINREMGVKFKEDLIKLPKNKNKLPQYKDLDFHQLVGLNVNEKDRISTRTLNNHLGYVSSFMGWCVINGYVDINVFQGMKLKIKVRQQDERDRFTEKEIKQIFNKQNYLEYTEVEKGKWEYYWCPLISLFTGMRLNEICSLYLDNIRMIKGNHREKRWCFDVLEEPNRPDKHLKTLSSRRIIPIHDTLLDLGLIEFVEILKKRQPTRQRVFQELPYGEGSYIRNVSRFFNQRYLPKLGLKTDKKSFHSIRHSVIDHLKQKGIDVSYINDLVGHHSGNIDLDRYGKSYNPDILYNKCVKKIV</sequence>
<keyword evidence="1" id="KW-0238">DNA-binding</keyword>
<dbReference type="GO" id="GO:0003677">
    <property type="term" value="F:DNA binding"/>
    <property type="evidence" value="ECO:0007669"/>
    <property type="project" value="UniProtKB-KW"/>
</dbReference>
<dbReference type="Pfam" id="PF00589">
    <property type="entry name" value="Phage_integrase"/>
    <property type="match status" value="1"/>
</dbReference>
<dbReference type="Gene3D" id="1.10.443.10">
    <property type="entry name" value="Intergrase catalytic core"/>
    <property type="match status" value="1"/>
</dbReference>
<keyword evidence="2" id="KW-0233">DNA recombination</keyword>
<dbReference type="SUPFAM" id="SSF56349">
    <property type="entry name" value="DNA breaking-rejoining enzymes"/>
    <property type="match status" value="1"/>
</dbReference>
<gene>
    <name evidence="4" type="ORF">METZ01_LOCUS184625</name>
</gene>
<dbReference type="PANTHER" id="PTHR30349:SF41">
    <property type="entry name" value="INTEGRASE_RECOMBINASE PROTEIN MJ0367-RELATED"/>
    <property type="match status" value="1"/>
</dbReference>
<feature type="non-terminal residue" evidence="4">
    <location>
        <position position="585"/>
    </location>
</feature>